<accession>A0A1H2R0H9</accession>
<sequence length="146" mass="15199">MYSLVGQPAKTSAVVRAQQTLFTNAADGVTGNDDLGTMSAWYVFSALGLYPTTPGTGQFVLNAPRFASAVVELPGGPPLKIEAPGADGSKLQYIDEVRISGTPQEKVSVDLERLRSGGTIEHRLADRPSDWATGPDAAPASPCAAP</sequence>
<proteinExistence type="predicted"/>
<dbReference type="Gene3D" id="3.30.2080.10">
    <property type="entry name" value="GH92 mannosidase domain"/>
    <property type="match status" value="1"/>
</dbReference>
<dbReference type="GO" id="GO:0000224">
    <property type="term" value="F:peptide-N4-(N-acetyl-beta-glucosaminyl)asparagine amidase activity"/>
    <property type="evidence" value="ECO:0007669"/>
    <property type="project" value="TreeGrafter"/>
</dbReference>
<dbReference type="STRING" id="418495.SAMN05216215_1001240"/>
<evidence type="ECO:0000313" key="3">
    <source>
        <dbReference type="EMBL" id="SDW12374.1"/>
    </source>
</evidence>
<organism evidence="3 4">
    <name type="scientific">Saccharopolyspora shandongensis</name>
    <dbReference type="NCBI Taxonomy" id="418495"/>
    <lineage>
        <taxon>Bacteria</taxon>
        <taxon>Bacillati</taxon>
        <taxon>Actinomycetota</taxon>
        <taxon>Actinomycetes</taxon>
        <taxon>Pseudonocardiales</taxon>
        <taxon>Pseudonocardiaceae</taxon>
        <taxon>Saccharopolyspora</taxon>
    </lineage>
</organism>
<dbReference type="PANTHER" id="PTHR12143:SF39">
    <property type="entry name" value="SECRETED PROTEIN"/>
    <property type="match status" value="1"/>
</dbReference>
<dbReference type="EMBL" id="FNOK01000001">
    <property type="protein sequence ID" value="SDW12374.1"/>
    <property type="molecule type" value="Genomic_DNA"/>
</dbReference>
<keyword evidence="3" id="KW-0378">Hydrolase</keyword>
<keyword evidence="4" id="KW-1185">Reference proteome</keyword>
<dbReference type="Pfam" id="PF07971">
    <property type="entry name" value="Glyco_hydro_92"/>
    <property type="match status" value="1"/>
</dbReference>
<evidence type="ECO:0000256" key="1">
    <source>
        <dbReference type="SAM" id="MobiDB-lite"/>
    </source>
</evidence>
<dbReference type="AlphaFoldDB" id="A0A1H2R0H9"/>
<evidence type="ECO:0000259" key="2">
    <source>
        <dbReference type="Pfam" id="PF07971"/>
    </source>
</evidence>
<dbReference type="InterPro" id="IPR050883">
    <property type="entry name" value="PNGase"/>
</dbReference>
<gene>
    <name evidence="3" type="ORF">SAMN05216215_1001240</name>
</gene>
<feature type="domain" description="Glycosyl hydrolase family 92" evidence="2">
    <location>
        <begin position="1"/>
        <end position="125"/>
    </location>
</feature>
<feature type="region of interest" description="Disordered" evidence="1">
    <location>
        <begin position="117"/>
        <end position="146"/>
    </location>
</feature>
<dbReference type="PANTHER" id="PTHR12143">
    <property type="entry name" value="PEPTIDE N-GLYCANASE PNGASE -RELATED"/>
    <property type="match status" value="1"/>
</dbReference>
<dbReference type="GO" id="GO:0005829">
    <property type="term" value="C:cytosol"/>
    <property type="evidence" value="ECO:0007669"/>
    <property type="project" value="TreeGrafter"/>
</dbReference>
<dbReference type="InterPro" id="IPR012939">
    <property type="entry name" value="Glyco_hydro_92"/>
</dbReference>
<name>A0A1H2R0H9_9PSEU</name>
<feature type="compositionally biased region" description="Basic and acidic residues" evidence="1">
    <location>
        <begin position="117"/>
        <end position="129"/>
    </location>
</feature>
<dbReference type="GO" id="GO:0006516">
    <property type="term" value="P:glycoprotein catabolic process"/>
    <property type="evidence" value="ECO:0007669"/>
    <property type="project" value="TreeGrafter"/>
</dbReference>
<protein>
    <submittedName>
        <fullName evidence="3">Glycosyl hydrolase family 92</fullName>
    </submittedName>
</protein>
<dbReference type="Proteomes" id="UP000199529">
    <property type="component" value="Unassembled WGS sequence"/>
</dbReference>
<reference evidence="4" key="1">
    <citation type="submission" date="2016-10" db="EMBL/GenBank/DDBJ databases">
        <authorList>
            <person name="Varghese N."/>
            <person name="Submissions S."/>
        </authorList>
    </citation>
    <scope>NUCLEOTIDE SEQUENCE [LARGE SCALE GENOMIC DNA]</scope>
    <source>
        <strain evidence="4">CGMCC 4.3530</strain>
    </source>
</reference>
<evidence type="ECO:0000313" key="4">
    <source>
        <dbReference type="Proteomes" id="UP000199529"/>
    </source>
</evidence>
<feature type="compositionally biased region" description="Low complexity" evidence="1">
    <location>
        <begin position="135"/>
        <end position="146"/>
    </location>
</feature>